<dbReference type="Proteomes" id="UP000681967">
    <property type="component" value="Unassembled WGS sequence"/>
</dbReference>
<evidence type="ECO:0000313" key="1">
    <source>
        <dbReference type="EMBL" id="CAF4391486.1"/>
    </source>
</evidence>
<organism evidence="1 2">
    <name type="scientific">Rotaria magnacalcarata</name>
    <dbReference type="NCBI Taxonomy" id="392030"/>
    <lineage>
        <taxon>Eukaryota</taxon>
        <taxon>Metazoa</taxon>
        <taxon>Spiralia</taxon>
        <taxon>Gnathifera</taxon>
        <taxon>Rotifera</taxon>
        <taxon>Eurotatoria</taxon>
        <taxon>Bdelloidea</taxon>
        <taxon>Philodinida</taxon>
        <taxon>Philodinidae</taxon>
        <taxon>Rotaria</taxon>
    </lineage>
</organism>
<name>A0A8S2VGK8_9BILA</name>
<evidence type="ECO:0000313" key="2">
    <source>
        <dbReference type="Proteomes" id="UP000681967"/>
    </source>
</evidence>
<dbReference type="SUPFAM" id="SSF56784">
    <property type="entry name" value="HAD-like"/>
    <property type="match status" value="1"/>
</dbReference>
<reference evidence="1" key="1">
    <citation type="submission" date="2021-02" db="EMBL/GenBank/DDBJ databases">
        <authorList>
            <person name="Nowell W R."/>
        </authorList>
    </citation>
    <scope>NUCLEOTIDE SEQUENCE</scope>
</reference>
<dbReference type="InterPro" id="IPR036412">
    <property type="entry name" value="HAD-like_sf"/>
</dbReference>
<dbReference type="AlphaFoldDB" id="A0A8S2VGK8"/>
<dbReference type="Gene3D" id="3.40.50.1000">
    <property type="entry name" value="HAD superfamily/HAD-like"/>
    <property type="match status" value="1"/>
</dbReference>
<comment type="caution">
    <text evidence="1">The sequence shown here is derived from an EMBL/GenBank/DDBJ whole genome shotgun (WGS) entry which is preliminary data.</text>
</comment>
<dbReference type="InterPro" id="IPR023214">
    <property type="entry name" value="HAD_sf"/>
</dbReference>
<accession>A0A8S2VGK8</accession>
<proteinExistence type="predicted"/>
<sequence>MITGDNKNTAEAICRRIGIFKESQDTRGLAFSGREFDDLSVEEQSEACRHAKMFARV</sequence>
<feature type="non-terminal residue" evidence="1">
    <location>
        <position position="1"/>
    </location>
</feature>
<dbReference type="EMBL" id="CAJOBH010053814">
    <property type="protein sequence ID" value="CAF4391486.1"/>
    <property type="molecule type" value="Genomic_DNA"/>
</dbReference>
<protein>
    <submittedName>
        <fullName evidence="1">Uncharacterized protein</fullName>
    </submittedName>
</protein>
<gene>
    <name evidence="1" type="ORF">BYL167_LOCUS31168</name>
</gene>